<dbReference type="GO" id="GO:0046872">
    <property type="term" value="F:metal ion binding"/>
    <property type="evidence" value="ECO:0007669"/>
    <property type="project" value="UniProtKB-KW"/>
</dbReference>
<keyword evidence="9 13" id="KW-0779">Telomere</keyword>
<keyword evidence="4 13" id="KW-0158">Chromosome</keyword>
<reference evidence="16" key="1">
    <citation type="submission" date="2023-01" db="EMBL/GenBank/DDBJ databases">
        <authorList>
            <person name="Van Ghelder C."/>
            <person name="Rancurel C."/>
        </authorList>
    </citation>
    <scope>NUCLEOTIDE SEQUENCE</scope>
    <source>
        <strain evidence="16">CNCM I-4278</strain>
    </source>
</reference>
<keyword evidence="8 13" id="KW-0460">Magnesium</keyword>
<sequence length="1168" mass="132503">MKRKGSANVGSRPSKRPRQAANQSPTATTSCIQHPVLARLYPKVVSLRHYLLSQLPTSSKNRRRKIAHLGVQQVPDNGDDKNDNSVDISTSAIDTEVAKLLDSILVGVASKHVTDATIVTDIAKEHDQDLQTFSQQLSSGSTGGTFKPGYFLQAEIVDFVIWRLFRRCTSYKPSHLLCRGFQRSGGRGPEKTNHVIPGMHSYQRNANVETLKSPVWRRLHAVLGKSGERIMMDLLTDCGIFSPLDGGHGNYFQLSGLPLSEVQSELDFVPIPNEGTSTTKTSDPSNEVRSPSSISFVRIRMLYARAALNGKGGVRFGMRHIHVLNRCPDLENKEQTVHIMRYIFPRQYGLHNVFTSKVDKKETSMPFQDYTLREKEIQKAKCKKLGEKASDPVHMARWKSHVPKRLRGEAVALVEKMRKLNKRCSYVELLRHYCPIEGVPLSSRPGWRKSMLQPMAIPPQGANDADDGQREITSRPPNKNQSIEQTCFTDLACPTAQVSAFCRAVMAKVIPHGFWGCDHNRRIITYWVDQFICLRKFESLNLHQVTQKLQISTLAWLRPPGQDTTTANMAKSDSDKRLGIFLEFVYWIFDSFLIPLVRSNFHVTESSAHRHRLFYFRHDVWKMLAEPTLSDLRLNVYEEMDTERATRLLSVRPLGFSKIRLLPKQKGVRLITNLKRRQQITRNGTTVLGRSINSVMTPAFNIITFEKSLQPDKFGGSLFSIGDMRPRLTAFKQVLREQGLLGQPMYFAKVDVQSCFDSIPQKRLLSMIESLLSMQQYQTEKHVEISPLGRLQRIDGQYVNPLPFKRYVARGAAADESMSFDRLVEEKFVGEKANTIFVHTAAQHVETKDDLMQLLREHVERNVVKIGKKFYRQKNGIPQGSVLSTILCNFFYAQLEQDVLGFARGSDCVLLRLLDDFCLITTSREKAERFVQVMHRGQPEYGVVIKASKSLANFDVTTEDGKRIARCGSGVRFPYCGVLIDMRTLDVSKDAERAALTNTSDSLTVDLGKVAGQSFHRKALNAFKIQLQAMFIDTSFNSVPTVLANLYQSFHEAAVRSFEYARSLAKSRPLHPRLLIGTVESTIALAFVMLRRRTRNKAQRVAEQMRSVITRRQVQWLACKAFDAVFQQRQTQHRALLEWLRGSLAAVRLSKGVERDMLEAAVDRVTVR</sequence>
<dbReference type="GO" id="GO:0007004">
    <property type="term" value="P:telomere maintenance via telomerase"/>
    <property type="evidence" value="ECO:0007669"/>
    <property type="project" value="TreeGrafter"/>
</dbReference>
<evidence type="ECO:0000256" key="13">
    <source>
        <dbReference type="RuleBase" id="RU365061"/>
    </source>
</evidence>
<comment type="catalytic activity">
    <reaction evidence="12 13">
        <text>DNA(n) + a 2'-deoxyribonucleoside 5'-triphosphate = DNA(n+1) + diphosphate</text>
        <dbReference type="Rhea" id="RHEA:22508"/>
        <dbReference type="Rhea" id="RHEA-COMP:17339"/>
        <dbReference type="Rhea" id="RHEA-COMP:17340"/>
        <dbReference type="ChEBI" id="CHEBI:33019"/>
        <dbReference type="ChEBI" id="CHEBI:61560"/>
        <dbReference type="ChEBI" id="CHEBI:173112"/>
        <dbReference type="EC" id="2.7.7.49"/>
    </reaction>
</comment>
<dbReference type="InterPro" id="IPR000477">
    <property type="entry name" value="RT_dom"/>
</dbReference>
<dbReference type="AlphaFoldDB" id="A0A9W4UU89"/>
<dbReference type="InterPro" id="IPR021891">
    <property type="entry name" value="Telomerase_RBD"/>
</dbReference>
<dbReference type="OrthoDB" id="289721at2759"/>
<keyword evidence="6 13" id="KW-0548">Nucleotidyltransferase</keyword>
<dbReference type="EC" id="2.7.7.49" evidence="2 13"/>
<evidence type="ECO:0000256" key="6">
    <source>
        <dbReference type="ARBA" id="ARBA00022695"/>
    </source>
</evidence>
<dbReference type="SUPFAM" id="SSF56672">
    <property type="entry name" value="DNA/RNA polymerases"/>
    <property type="match status" value="1"/>
</dbReference>
<evidence type="ECO:0000256" key="11">
    <source>
        <dbReference type="ARBA" id="ARBA00023242"/>
    </source>
</evidence>
<comment type="similarity">
    <text evidence="1 13">Belongs to the reverse transcriptase family. Telomerase subfamily.</text>
</comment>
<evidence type="ECO:0000256" key="12">
    <source>
        <dbReference type="ARBA" id="ARBA00048173"/>
    </source>
</evidence>
<comment type="caution">
    <text evidence="16">The sequence shown here is derived from an EMBL/GenBank/DDBJ whole genome shotgun (WGS) entry which is preliminary data.</text>
</comment>
<dbReference type="GO" id="GO:0003720">
    <property type="term" value="F:telomerase activity"/>
    <property type="evidence" value="ECO:0007669"/>
    <property type="project" value="InterPro"/>
</dbReference>
<dbReference type="InterPro" id="IPR043502">
    <property type="entry name" value="DNA/RNA_pol_sf"/>
</dbReference>
<dbReference type="Gene3D" id="1.10.132.70">
    <property type="match status" value="1"/>
</dbReference>
<evidence type="ECO:0000256" key="4">
    <source>
        <dbReference type="ARBA" id="ARBA00022454"/>
    </source>
</evidence>
<dbReference type="GO" id="GO:0070034">
    <property type="term" value="F:telomerase RNA binding"/>
    <property type="evidence" value="ECO:0007669"/>
    <property type="project" value="TreeGrafter"/>
</dbReference>
<protein>
    <recommendedName>
        <fullName evidence="3 13">Telomerase reverse transcriptase</fullName>
        <ecNumber evidence="2 13">2.7.7.49</ecNumber>
    </recommendedName>
    <alternativeName>
        <fullName evidence="13">Telomerase catalytic subunit</fullName>
    </alternativeName>
</protein>
<dbReference type="PROSITE" id="PS50878">
    <property type="entry name" value="RT_POL"/>
    <property type="match status" value="1"/>
</dbReference>
<dbReference type="Gene3D" id="3.30.70.2630">
    <property type="match status" value="1"/>
</dbReference>
<keyword evidence="10 13" id="KW-0695">RNA-directed DNA polymerase</keyword>
<evidence type="ECO:0000256" key="5">
    <source>
        <dbReference type="ARBA" id="ARBA00022679"/>
    </source>
</evidence>
<accession>A0A9W4UU89</accession>
<evidence type="ECO:0000256" key="8">
    <source>
        <dbReference type="ARBA" id="ARBA00022842"/>
    </source>
</evidence>
<name>A0A9W4UU89_9PLEO</name>
<dbReference type="InterPro" id="IPR049139">
    <property type="entry name" value="TERT_C"/>
</dbReference>
<gene>
    <name evidence="16" type="ORF">PDIGIT_LOCUS14763</name>
</gene>
<evidence type="ECO:0000256" key="2">
    <source>
        <dbReference type="ARBA" id="ARBA00012493"/>
    </source>
</evidence>
<evidence type="ECO:0000256" key="10">
    <source>
        <dbReference type="ARBA" id="ARBA00022918"/>
    </source>
</evidence>
<dbReference type="PRINTS" id="PR01365">
    <property type="entry name" value="TELOMERASERT"/>
</dbReference>
<dbReference type="InterPro" id="IPR003545">
    <property type="entry name" value="Telomerase_RT"/>
</dbReference>
<dbReference type="Proteomes" id="UP001152607">
    <property type="component" value="Unassembled WGS sequence"/>
</dbReference>
<dbReference type="CDD" id="cd01648">
    <property type="entry name" value="TERT"/>
    <property type="match status" value="1"/>
</dbReference>
<comment type="subcellular location">
    <subcellularLocation>
        <location evidence="13">Nucleus</location>
    </subcellularLocation>
    <subcellularLocation>
        <location evidence="13">Chromosome</location>
        <location evidence="13">Telomere</location>
    </subcellularLocation>
</comment>
<keyword evidence="5 13" id="KW-0808">Transferase</keyword>
<dbReference type="GO" id="GO:0000781">
    <property type="term" value="C:chromosome, telomeric region"/>
    <property type="evidence" value="ECO:0007669"/>
    <property type="project" value="UniProtKB-SubCell"/>
</dbReference>
<evidence type="ECO:0000259" key="15">
    <source>
        <dbReference type="PROSITE" id="PS50878"/>
    </source>
</evidence>
<feature type="region of interest" description="Disordered" evidence="14">
    <location>
        <begin position="454"/>
        <end position="481"/>
    </location>
</feature>
<evidence type="ECO:0000256" key="1">
    <source>
        <dbReference type="ARBA" id="ARBA00008001"/>
    </source>
</evidence>
<feature type="domain" description="Reverse transcriptase" evidence="15">
    <location>
        <begin position="643"/>
        <end position="980"/>
    </location>
</feature>
<feature type="region of interest" description="Disordered" evidence="14">
    <location>
        <begin position="1"/>
        <end position="28"/>
    </location>
</feature>
<evidence type="ECO:0000313" key="16">
    <source>
        <dbReference type="EMBL" id="CAI6341564.1"/>
    </source>
</evidence>
<evidence type="ECO:0000256" key="14">
    <source>
        <dbReference type="SAM" id="MobiDB-lite"/>
    </source>
</evidence>
<keyword evidence="17" id="KW-1185">Reference proteome</keyword>
<dbReference type="GO" id="GO:0000333">
    <property type="term" value="C:telomerase catalytic core complex"/>
    <property type="evidence" value="ECO:0007669"/>
    <property type="project" value="TreeGrafter"/>
</dbReference>
<dbReference type="SMART" id="SM00975">
    <property type="entry name" value="Telomerase_RBD"/>
    <property type="match status" value="1"/>
</dbReference>
<evidence type="ECO:0000256" key="3">
    <source>
        <dbReference type="ARBA" id="ARBA00016182"/>
    </source>
</evidence>
<keyword evidence="11 13" id="KW-0539">Nucleus</keyword>
<dbReference type="PANTHER" id="PTHR12066">
    <property type="entry name" value="TELOMERASE REVERSE TRANSCRIPTASE"/>
    <property type="match status" value="1"/>
</dbReference>
<proteinExistence type="inferred from homology"/>
<comment type="function">
    <text evidence="13">Telomerase is a ribonucleoprotein enzyme essential for the replication of chromosome termini in most eukaryotes. It elongates telomeres. It is a reverse transcriptase that adds simple sequence repeats to chromosome ends by copying a template sequence within the RNA component of the enzyme.</text>
</comment>
<dbReference type="Pfam" id="PF21399">
    <property type="entry name" value="TERT_C"/>
    <property type="match status" value="1"/>
</dbReference>
<organism evidence="16 17">
    <name type="scientific">Periconia digitata</name>
    <dbReference type="NCBI Taxonomy" id="1303443"/>
    <lineage>
        <taxon>Eukaryota</taxon>
        <taxon>Fungi</taxon>
        <taxon>Dikarya</taxon>
        <taxon>Ascomycota</taxon>
        <taxon>Pezizomycotina</taxon>
        <taxon>Dothideomycetes</taxon>
        <taxon>Pleosporomycetidae</taxon>
        <taxon>Pleosporales</taxon>
        <taxon>Massarineae</taxon>
        <taxon>Periconiaceae</taxon>
        <taxon>Periconia</taxon>
    </lineage>
</organism>
<keyword evidence="7 13" id="KW-0479">Metal-binding</keyword>
<evidence type="ECO:0000313" key="17">
    <source>
        <dbReference type="Proteomes" id="UP001152607"/>
    </source>
</evidence>
<dbReference type="PANTHER" id="PTHR12066:SF0">
    <property type="entry name" value="TELOMERASE REVERSE TRANSCRIPTASE"/>
    <property type="match status" value="1"/>
</dbReference>
<evidence type="ECO:0000256" key="9">
    <source>
        <dbReference type="ARBA" id="ARBA00022895"/>
    </source>
</evidence>
<evidence type="ECO:0000256" key="7">
    <source>
        <dbReference type="ARBA" id="ARBA00022723"/>
    </source>
</evidence>
<dbReference type="PROSITE" id="PS51257">
    <property type="entry name" value="PROKAR_LIPOPROTEIN"/>
    <property type="match status" value="1"/>
</dbReference>
<dbReference type="Gene3D" id="1.10.357.90">
    <property type="match status" value="1"/>
</dbReference>
<dbReference type="Pfam" id="PF00078">
    <property type="entry name" value="RVT_1"/>
    <property type="match status" value="1"/>
</dbReference>
<dbReference type="GO" id="GO:0042162">
    <property type="term" value="F:telomeric DNA binding"/>
    <property type="evidence" value="ECO:0007669"/>
    <property type="project" value="TreeGrafter"/>
</dbReference>
<dbReference type="Pfam" id="PF12009">
    <property type="entry name" value="Telomerase_RBD"/>
    <property type="match status" value="1"/>
</dbReference>
<dbReference type="EMBL" id="CAOQHR010000012">
    <property type="protein sequence ID" value="CAI6341564.1"/>
    <property type="molecule type" value="Genomic_DNA"/>
</dbReference>